<evidence type="ECO:0000313" key="2">
    <source>
        <dbReference type="Proteomes" id="UP001139308"/>
    </source>
</evidence>
<dbReference type="RefSeq" id="WP_238462038.1">
    <property type="nucleotide sequence ID" value="NZ_JAKLJA010000001.1"/>
</dbReference>
<dbReference type="SUPFAM" id="SSF69279">
    <property type="entry name" value="Phage tail proteins"/>
    <property type="match status" value="1"/>
</dbReference>
<sequence length="372" mass="41489">MLNQLPTAGTLVAPRSILMVGSKVIDWTDWFAGHNGIYEAGTLRVEVPATFAEWAWWTQQTEILIDVYVGFPQDPQNYSASDLTLLQTYRVDSIRLDAMTQAISLSCRDLTGLLTDRKVDIKFQNQTASQVATYLAGLVGLTPNVQATKTLVGHFFTLDHVSLHHQQSIWTILTYLAQHEGLQCFVLGRTLYFGAFGSALSSDPYVIQYDPPTADRPYPQSNATSLEFEHDLTLANDVSVRVRSFHGMKNAVYTSIATSSKTTKRIERDADLAQSLQQYDFTFADLTQAQCDAKAQQLLDQISKHEFKMEAKLPGDAIIYPWTPVQVQGTATPYDTTYQSARIMRRCSVSPPRFDVTVHGKTATDAQTVTLT</sequence>
<dbReference type="Proteomes" id="UP001139308">
    <property type="component" value="Unassembled WGS sequence"/>
</dbReference>
<protein>
    <recommendedName>
        <fullName evidence="3">Phage protein D</fullName>
    </recommendedName>
</protein>
<reference evidence="1" key="1">
    <citation type="submission" date="2022-01" db="EMBL/GenBank/DDBJ databases">
        <title>Genome sequence and assembly of Parabukholderia sp. RG36.</title>
        <authorList>
            <person name="Chhetri G."/>
        </authorList>
    </citation>
    <scope>NUCLEOTIDE SEQUENCE</scope>
    <source>
        <strain evidence="1">RG36</strain>
    </source>
</reference>
<evidence type="ECO:0008006" key="3">
    <source>
        <dbReference type="Google" id="ProtNLM"/>
    </source>
</evidence>
<accession>A0A9X1RMJ0</accession>
<dbReference type="EMBL" id="JAKLJA010000001">
    <property type="protein sequence ID" value="MCG5072287.1"/>
    <property type="molecule type" value="Genomic_DNA"/>
</dbReference>
<dbReference type="AlphaFoldDB" id="A0A9X1RMJ0"/>
<organism evidence="1 2">
    <name type="scientific">Paraburkholderia tagetis</name>
    <dbReference type="NCBI Taxonomy" id="2913261"/>
    <lineage>
        <taxon>Bacteria</taxon>
        <taxon>Pseudomonadati</taxon>
        <taxon>Pseudomonadota</taxon>
        <taxon>Betaproteobacteria</taxon>
        <taxon>Burkholderiales</taxon>
        <taxon>Burkholderiaceae</taxon>
        <taxon>Paraburkholderia</taxon>
    </lineage>
</organism>
<name>A0A9X1RMJ0_9BURK</name>
<gene>
    <name evidence="1" type="ORF">L5014_02730</name>
</gene>
<evidence type="ECO:0000313" key="1">
    <source>
        <dbReference type="EMBL" id="MCG5072287.1"/>
    </source>
</evidence>
<proteinExistence type="predicted"/>
<comment type="caution">
    <text evidence="1">The sequence shown here is derived from an EMBL/GenBank/DDBJ whole genome shotgun (WGS) entry which is preliminary data.</text>
</comment>
<keyword evidence="2" id="KW-1185">Reference proteome</keyword>